<accession>A0AAE8UAV1</accession>
<protein>
    <submittedName>
        <fullName evidence="1">Uncharacterized protein</fullName>
    </submittedName>
</protein>
<organism evidence="1 2">
    <name type="scientific">Enterobacter quasihormaechei</name>
    <dbReference type="NCBI Taxonomy" id="2529382"/>
    <lineage>
        <taxon>Bacteria</taxon>
        <taxon>Pseudomonadati</taxon>
        <taxon>Pseudomonadota</taxon>
        <taxon>Gammaproteobacteria</taxon>
        <taxon>Enterobacterales</taxon>
        <taxon>Enterobacteriaceae</taxon>
        <taxon>Enterobacter</taxon>
    </lineage>
</organism>
<comment type="caution">
    <text evidence="1">The sequence shown here is derived from an EMBL/GenBank/DDBJ whole genome shotgun (WGS) entry which is preliminary data.</text>
</comment>
<reference evidence="1 2" key="1">
    <citation type="submission" date="2019-02" db="EMBL/GenBank/DDBJ databases">
        <title>The draft genome of Enterobacter spp. strains.</title>
        <authorList>
            <person name="Wang C."/>
            <person name="Feng Y."/>
            <person name="Zong Z."/>
        </authorList>
    </citation>
    <scope>NUCLEOTIDE SEQUENCE [LARGE SCALE GENOMIC DNA]</scope>
    <source>
        <strain evidence="1 2">WCHEQ120003</strain>
    </source>
</reference>
<evidence type="ECO:0000313" key="1">
    <source>
        <dbReference type="EMBL" id="TCB81997.1"/>
    </source>
</evidence>
<dbReference type="EMBL" id="SJON01000023">
    <property type="protein sequence ID" value="TCB81997.1"/>
    <property type="molecule type" value="Genomic_DNA"/>
</dbReference>
<sequence>MGFRTVTGQHQAALPYHPAGFIVEKTLFIIRSAFIFWHGYRLICTFSALIQHISKATDLHQRAPSAPDPLRGYGELIQIDGSQHDWNEELGPHCTLESKHFCAFVCIEVKFISFVSGGFVGGLLPVSPGSCQKRAPAV</sequence>
<name>A0AAE8UAV1_9ENTR</name>
<proteinExistence type="predicted"/>
<gene>
    <name evidence="1" type="ORF">E0L16_20550</name>
</gene>
<dbReference type="AlphaFoldDB" id="A0AAE8UAV1"/>
<evidence type="ECO:0000313" key="2">
    <source>
        <dbReference type="Proteomes" id="UP000291623"/>
    </source>
</evidence>
<dbReference type="Proteomes" id="UP000291623">
    <property type="component" value="Unassembled WGS sequence"/>
</dbReference>